<dbReference type="SUPFAM" id="SSF81383">
    <property type="entry name" value="F-box domain"/>
    <property type="match status" value="1"/>
</dbReference>
<dbReference type="Pfam" id="PF08755">
    <property type="entry name" value="YccV-like"/>
    <property type="match status" value="1"/>
</dbReference>
<evidence type="ECO:0000259" key="1">
    <source>
        <dbReference type="PROSITE" id="PS50181"/>
    </source>
</evidence>
<feature type="domain" description="F-box" evidence="1">
    <location>
        <begin position="2"/>
        <end position="49"/>
    </location>
</feature>
<evidence type="ECO:0000313" key="2">
    <source>
        <dbReference type="EMBL" id="KAK4240751.1"/>
    </source>
</evidence>
<accession>A0AAN7H929</accession>
<evidence type="ECO:0000313" key="3">
    <source>
        <dbReference type="Proteomes" id="UP001303760"/>
    </source>
</evidence>
<dbReference type="PANTHER" id="PTHR31350:SF27">
    <property type="entry name" value="HEMIMETHYLATED DNA-BINDING DOMAIN-CONTAINING PROTEIN"/>
    <property type="match status" value="1"/>
</dbReference>
<dbReference type="InterPro" id="IPR001810">
    <property type="entry name" value="F-box_dom"/>
</dbReference>
<dbReference type="PANTHER" id="PTHR31350">
    <property type="entry name" value="SI:DKEY-261L7.2"/>
    <property type="match status" value="1"/>
</dbReference>
<dbReference type="Gene3D" id="1.20.1280.50">
    <property type="match status" value="1"/>
</dbReference>
<protein>
    <recommendedName>
        <fullName evidence="1">F-box domain-containing protein</fullName>
    </recommendedName>
</protein>
<name>A0AAN7H929_9PEZI</name>
<reference evidence="2" key="2">
    <citation type="submission" date="2023-05" db="EMBL/GenBank/DDBJ databases">
        <authorList>
            <consortium name="Lawrence Berkeley National Laboratory"/>
            <person name="Steindorff A."/>
            <person name="Hensen N."/>
            <person name="Bonometti L."/>
            <person name="Westerberg I."/>
            <person name="Brannstrom I.O."/>
            <person name="Guillou S."/>
            <person name="Cros-Aarteil S."/>
            <person name="Calhoun S."/>
            <person name="Haridas S."/>
            <person name="Kuo A."/>
            <person name="Mondo S."/>
            <person name="Pangilinan J."/>
            <person name="Riley R."/>
            <person name="Labutti K."/>
            <person name="Andreopoulos B."/>
            <person name="Lipzen A."/>
            <person name="Chen C."/>
            <person name="Yanf M."/>
            <person name="Daum C."/>
            <person name="Ng V."/>
            <person name="Clum A."/>
            <person name="Ohm R."/>
            <person name="Martin F."/>
            <person name="Silar P."/>
            <person name="Natvig D."/>
            <person name="Lalanne C."/>
            <person name="Gautier V."/>
            <person name="Ament-Velasquez S.L."/>
            <person name="Kruys A."/>
            <person name="Hutchinson M.I."/>
            <person name="Powell A.J."/>
            <person name="Barry K."/>
            <person name="Miller A.N."/>
            <person name="Grigoriev I.V."/>
            <person name="Debuchy R."/>
            <person name="Gladieux P."/>
            <person name="Thoren M.H."/>
            <person name="Johannesson H."/>
        </authorList>
    </citation>
    <scope>NUCLEOTIDE SEQUENCE</scope>
    <source>
        <strain evidence="2">CBS 532.94</strain>
    </source>
</reference>
<dbReference type="Pfam" id="PF13369">
    <property type="entry name" value="Transglut_core2"/>
    <property type="match status" value="1"/>
</dbReference>
<dbReference type="Pfam" id="PF12937">
    <property type="entry name" value="F-box-like"/>
    <property type="match status" value="1"/>
</dbReference>
<organism evidence="2 3">
    <name type="scientific">Achaetomium macrosporum</name>
    <dbReference type="NCBI Taxonomy" id="79813"/>
    <lineage>
        <taxon>Eukaryota</taxon>
        <taxon>Fungi</taxon>
        <taxon>Dikarya</taxon>
        <taxon>Ascomycota</taxon>
        <taxon>Pezizomycotina</taxon>
        <taxon>Sordariomycetes</taxon>
        <taxon>Sordariomycetidae</taxon>
        <taxon>Sordariales</taxon>
        <taxon>Chaetomiaceae</taxon>
        <taxon>Achaetomium</taxon>
    </lineage>
</organism>
<dbReference type="GO" id="GO:0003677">
    <property type="term" value="F:DNA binding"/>
    <property type="evidence" value="ECO:0007669"/>
    <property type="project" value="InterPro"/>
</dbReference>
<dbReference type="PROSITE" id="PS50181">
    <property type="entry name" value="FBOX"/>
    <property type="match status" value="1"/>
</dbReference>
<dbReference type="SMART" id="SM00992">
    <property type="entry name" value="YccV-like"/>
    <property type="match status" value="1"/>
</dbReference>
<dbReference type="SMART" id="SM00256">
    <property type="entry name" value="FBOX"/>
    <property type="match status" value="1"/>
</dbReference>
<gene>
    <name evidence="2" type="ORF">C8A03DRAFT_41768</name>
</gene>
<dbReference type="InterPro" id="IPR032698">
    <property type="entry name" value="SirB1_N"/>
</dbReference>
<dbReference type="InterPro" id="IPR036047">
    <property type="entry name" value="F-box-like_dom_sf"/>
</dbReference>
<dbReference type="Proteomes" id="UP001303760">
    <property type="component" value="Unassembled WGS sequence"/>
</dbReference>
<comment type="caution">
    <text evidence="2">The sequence shown here is derived from an EMBL/GenBank/DDBJ whole genome shotgun (WGS) entry which is preliminary data.</text>
</comment>
<reference evidence="2" key="1">
    <citation type="journal article" date="2023" name="Mol. Phylogenet. Evol.">
        <title>Genome-scale phylogeny and comparative genomics of the fungal order Sordariales.</title>
        <authorList>
            <person name="Hensen N."/>
            <person name="Bonometti L."/>
            <person name="Westerberg I."/>
            <person name="Brannstrom I.O."/>
            <person name="Guillou S."/>
            <person name="Cros-Aarteil S."/>
            <person name="Calhoun S."/>
            <person name="Haridas S."/>
            <person name="Kuo A."/>
            <person name="Mondo S."/>
            <person name="Pangilinan J."/>
            <person name="Riley R."/>
            <person name="LaButti K."/>
            <person name="Andreopoulos B."/>
            <person name="Lipzen A."/>
            <person name="Chen C."/>
            <person name="Yan M."/>
            <person name="Daum C."/>
            <person name="Ng V."/>
            <person name="Clum A."/>
            <person name="Steindorff A."/>
            <person name="Ohm R.A."/>
            <person name="Martin F."/>
            <person name="Silar P."/>
            <person name="Natvig D.O."/>
            <person name="Lalanne C."/>
            <person name="Gautier V."/>
            <person name="Ament-Velasquez S.L."/>
            <person name="Kruys A."/>
            <person name="Hutchinson M.I."/>
            <person name="Powell A.J."/>
            <person name="Barry K."/>
            <person name="Miller A.N."/>
            <person name="Grigoriev I.V."/>
            <person name="Debuchy R."/>
            <person name="Gladieux P."/>
            <person name="Hiltunen Thoren M."/>
            <person name="Johannesson H."/>
        </authorList>
    </citation>
    <scope>NUCLEOTIDE SEQUENCE</scope>
    <source>
        <strain evidence="2">CBS 532.94</strain>
    </source>
</reference>
<dbReference type="CDD" id="cd09917">
    <property type="entry name" value="F-box_SF"/>
    <property type="match status" value="1"/>
</dbReference>
<dbReference type="InterPro" id="IPR011722">
    <property type="entry name" value="Hemimethylated_DNA-bd_dom"/>
</dbReference>
<dbReference type="EMBL" id="MU860034">
    <property type="protein sequence ID" value="KAK4240751.1"/>
    <property type="molecule type" value="Genomic_DNA"/>
</dbReference>
<dbReference type="InterPro" id="IPR036623">
    <property type="entry name" value="Hemimethylated_DNA-bd_sf"/>
</dbReference>
<proteinExistence type="predicted"/>
<dbReference type="AlphaFoldDB" id="A0AAN7H929"/>
<sequence>MRSSLGDIPDEIIRHILLYLPPEDTLGSFQLLSRRFYHLASEPLLWKWHCQSSFRYWNPEHKFQEKLQALASSVNWKGLWTLRKRRNDKAARLLNGVISTNVGRLKKVQGICELGFDVKDFLLEQCHVDPSADDFLARRYYANSTLDSIHRGIAVEVWSRYQGQALSSRNLDTALGAFDMFVLHDQDQDLDYIVRTLDTLAEQFKAEHQTFHNLSTREQALSLVRWLRARKLTGMDNPDLNYRNLRNCFIGHALSDEDHPSLPIISSAIFTCIAERLGMTASCLAFPSHVHAAVYAPPGKDLDGGETEDLDGEQKRMCLDPYGSDQEITLRDLRLRLVEFGWTQGTEAFLSPSPVPIIVQRTAQNIRATHDTVRTIADNDFLGSELKRLRSGHPSLNMDAAYYASMWAELLMKQTSSFHWDSNLATFLHKFALSWSEDFWIVQKYLVPLYDSFVSSQQNPRHRRGFQNVHDILAMLENVDKRLPEVSRRYTEDISRRVHYNIGQVFRHRRYGYIGIINGWAAMGSTTLPMPHYLDRDEAEEEGDVFDPSESVHAMNMGPLRTYYTCLSSRRSTVDRLRVAQDNVVPIADPSLIPDDLFFVAGKFFKRFDRETCTFISNIKEYYPDD</sequence>
<dbReference type="SUPFAM" id="SSF141255">
    <property type="entry name" value="YccV-like"/>
    <property type="match status" value="1"/>
</dbReference>
<keyword evidence="3" id="KW-1185">Reference proteome</keyword>
<dbReference type="Gene3D" id="2.30.30.390">
    <property type="entry name" value="Hemimethylated DNA-binding domain"/>
    <property type="match status" value="1"/>
</dbReference>